<proteinExistence type="predicted"/>
<dbReference type="RefSeq" id="XP_019100899.1">
    <property type="nucleotide sequence ID" value="XM_019245354.1"/>
</dbReference>
<reference evidence="2" key="1">
    <citation type="journal article" date="2014" name="Nat. Commun.">
        <title>The emerging biofuel crop Camelina sativa retains a highly undifferentiated hexaploid genome structure.</title>
        <authorList>
            <person name="Kagale S."/>
            <person name="Koh C."/>
            <person name="Nixon J."/>
            <person name="Bollina V."/>
            <person name="Clarke W.E."/>
            <person name="Tuteja R."/>
            <person name="Spillane C."/>
            <person name="Robinson S.J."/>
            <person name="Links M.G."/>
            <person name="Clarke C."/>
            <person name="Higgins E.E."/>
            <person name="Huebert T."/>
            <person name="Sharpe A.G."/>
            <person name="Parkin I.A."/>
        </authorList>
    </citation>
    <scope>NUCLEOTIDE SEQUENCE [LARGE SCALE GENOMIC DNA]</scope>
    <source>
        <strain evidence="2">cv. DH55</strain>
    </source>
</reference>
<accession>A0ABM1RPG1</accession>
<reference evidence="3" key="2">
    <citation type="submission" date="2025-08" db="UniProtKB">
        <authorList>
            <consortium name="RefSeq"/>
        </authorList>
    </citation>
    <scope>IDENTIFICATION</scope>
    <source>
        <tissue evidence="3">Leaf</tissue>
    </source>
</reference>
<keyword evidence="1" id="KW-0732">Signal</keyword>
<dbReference type="Proteomes" id="UP000694864">
    <property type="component" value="Chromosome 5"/>
</dbReference>
<organism evidence="2 3">
    <name type="scientific">Camelina sativa</name>
    <name type="common">False flax</name>
    <name type="synonym">Myagrum sativum</name>
    <dbReference type="NCBI Taxonomy" id="90675"/>
    <lineage>
        <taxon>Eukaryota</taxon>
        <taxon>Viridiplantae</taxon>
        <taxon>Streptophyta</taxon>
        <taxon>Embryophyta</taxon>
        <taxon>Tracheophyta</taxon>
        <taxon>Spermatophyta</taxon>
        <taxon>Magnoliopsida</taxon>
        <taxon>eudicotyledons</taxon>
        <taxon>Gunneridae</taxon>
        <taxon>Pentapetalae</taxon>
        <taxon>rosids</taxon>
        <taxon>malvids</taxon>
        <taxon>Brassicales</taxon>
        <taxon>Brassicaceae</taxon>
        <taxon>Camelineae</taxon>
        <taxon>Camelina</taxon>
    </lineage>
</organism>
<gene>
    <name evidence="3" type="primary">LOC104789473</name>
</gene>
<feature type="chain" id="PRO_5046967422" evidence="1">
    <location>
        <begin position="22"/>
        <end position="292"/>
    </location>
</feature>
<evidence type="ECO:0000256" key="1">
    <source>
        <dbReference type="SAM" id="SignalP"/>
    </source>
</evidence>
<name>A0ABM1RPG1_CAMSA</name>
<dbReference type="GeneID" id="104789473"/>
<evidence type="ECO:0000313" key="2">
    <source>
        <dbReference type="Proteomes" id="UP000694864"/>
    </source>
</evidence>
<keyword evidence="2" id="KW-1185">Reference proteome</keyword>
<feature type="signal peptide" evidence="1">
    <location>
        <begin position="1"/>
        <end position="21"/>
    </location>
</feature>
<sequence length="292" mass="32206">MHSKSLLDRIVCFFLLDIASGSGSAACGVICLLRLNGGNAGPAVAAARFIPEQQTQGRESSVAKLKKISSLVRPPSSSVRFPFSRSATQRIRTSSTVETPVSTCLQGTPFVQDFRGHSLKTRFTRTPHGLRILFGTANPALAQDISCYLGLELGKIKIKRDSIAAKLVANLLDHVSGQQQQLIRDGFEEWTSFITKVCHLNLIHEYYLRIAKQLSCCEKVTRDLAGQQLPLAFNPCACCCWCRDNSWLLRSIHVQLATGAEDNCWILRSIHVLAAGAEEFNLQAMERAIQHP</sequence>
<protein>
    <submittedName>
        <fullName evidence="3">Uncharacterized protein LOC104789473</fullName>
    </submittedName>
</protein>
<evidence type="ECO:0000313" key="3">
    <source>
        <dbReference type="RefSeq" id="XP_019100899.1"/>
    </source>
</evidence>